<dbReference type="AlphaFoldDB" id="A0A1W6L8M2"/>
<dbReference type="SUPFAM" id="SSF46785">
    <property type="entry name" value="Winged helix' DNA-binding domain"/>
    <property type="match status" value="1"/>
</dbReference>
<sequence length="298" mass="32206">MDKLKAMATFVQIADAGSLTAAAKAGGGSLPAVVRSLASLEAHLGVRLFNRTTRRISLTAEGRQYLDRCRTVLSAVTDAENELALDAAEPSGQLVVTAPALFGQMYVAPAVTRFAQRHPKVRVRLLLWDRVVNLLEEGVDVAVRIGPLHDSSLVAQTVGSLRRPVVASPGFLAGRGEPAHPEDLRGAPCVGFTFPMPGGWTFHEGERQFQVPIQCNLEFNQAAPAAEAVLAGLGFGMFIEYQVAPYLADGRLRTVLEAFEPPRRPISIVYPHARGLPARTRVFVAWMKQELGAHAFGH</sequence>
<dbReference type="RefSeq" id="WP_085750849.1">
    <property type="nucleotide sequence ID" value="NZ_BSPR01000023.1"/>
</dbReference>
<dbReference type="InterPro" id="IPR036388">
    <property type="entry name" value="WH-like_DNA-bd_sf"/>
</dbReference>
<dbReference type="Pfam" id="PF00126">
    <property type="entry name" value="HTH_1"/>
    <property type="match status" value="1"/>
</dbReference>
<reference evidence="5 6" key="1">
    <citation type="submission" date="2016-04" db="EMBL/GenBank/DDBJ databases">
        <title>Complete genome sequence of natural rubber-degrading, novel Gram-negative bacterium, Rhizobacter gummiphilus strain NS21.</title>
        <authorList>
            <person name="Tabata M."/>
            <person name="Kasai D."/>
            <person name="Fukuda M."/>
        </authorList>
    </citation>
    <scope>NUCLEOTIDE SEQUENCE [LARGE SCALE GENOMIC DNA]</scope>
    <source>
        <strain evidence="5 6">NS21</strain>
    </source>
</reference>
<gene>
    <name evidence="5" type="ORF">A4W93_12080</name>
</gene>
<dbReference type="InterPro" id="IPR000847">
    <property type="entry name" value="LysR_HTH_N"/>
</dbReference>
<evidence type="ECO:0000313" key="5">
    <source>
        <dbReference type="EMBL" id="ARN20572.1"/>
    </source>
</evidence>
<dbReference type="GO" id="GO:0003700">
    <property type="term" value="F:DNA-binding transcription factor activity"/>
    <property type="evidence" value="ECO:0007669"/>
    <property type="project" value="InterPro"/>
</dbReference>
<keyword evidence="4" id="KW-0804">Transcription</keyword>
<evidence type="ECO:0000256" key="1">
    <source>
        <dbReference type="ARBA" id="ARBA00009437"/>
    </source>
</evidence>
<comment type="similarity">
    <text evidence="1">Belongs to the LysR transcriptional regulatory family.</text>
</comment>
<evidence type="ECO:0000256" key="3">
    <source>
        <dbReference type="ARBA" id="ARBA00023125"/>
    </source>
</evidence>
<accession>A0A1W6L8M2</accession>
<dbReference type="EMBL" id="CP015118">
    <property type="protein sequence ID" value="ARN20572.1"/>
    <property type="molecule type" value="Genomic_DNA"/>
</dbReference>
<dbReference type="Gene3D" id="1.10.10.10">
    <property type="entry name" value="Winged helix-like DNA-binding domain superfamily/Winged helix DNA-binding domain"/>
    <property type="match status" value="1"/>
</dbReference>
<dbReference type="PANTHER" id="PTHR30537:SF5">
    <property type="entry name" value="HTH-TYPE TRANSCRIPTIONAL ACTIVATOR TTDR-RELATED"/>
    <property type="match status" value="1"/>
</dbReference>
<dbReference type="GO" id="GO:0003677">
    <property type="term" value="F:DNA binding"/>
    <property type="evidence" value="ECO:0007669"/>
    <property type="project" value="UniProtKB-KW"/>
</dbReference>
<dbReference type="Gene3D" id="3.40.190.290">
    <property type="match status" value="1"/>
</dbReference>
<dbReference type="KEGG" id="rgu:A4W93_12080"/>
<keyword evidence="6" id="KW-1185">Reference proteome</keyword>
<dbReference type="STRING" id="946333.A4W93_12080"/>
<organism evidence="5 6">
    <name type="scientific">Piscinibacter gummiphilus</name>
    <dbReference type="NCBI Taxonomy" id="946333"/>
    <lineage>
        <taxon>Bacteria</taxon>
        <taxon>Pseudomonadati</taxon>
        <taxon>Pseudomonadota</taxon>
        <taxon>Betaproteobacteria</taxon>
        <taxon>Burkholderiales</taxon>
        <taxon>Sphaerotilaceae</taxon>
        <taxon>Piscinibacter</taxon>
    </lineage>
</organism>
<keyword evidence="3" id="KW-0238">DNA-binding</keyword>
<dbReference type="CDD" id="cd08471">
    <property type="entry name" value="PBP2_CrgA_like_2"/>
    <property type="match status" value="1"/>
</dbReference>
<dbReference type="PANTHER" id="PTHR30537">
    <property type="entry name" value="HTH-TYPE TRANSCRIPTIONAL REGULATOR"/>
    <property type="match status" value="1"/>
</dbReference>
<dbReference type="FunFam" id="1.10.10.10:FF:000001">
    <property type="entry name" value="LysR family transcriptional regulator"/>
    <property type="match status" value="1"/>
</dbReference>
<dbReference type="OrthoDB" id="9786526at2"/>
<dbReference type="InterPro" id="IPR005119">
    <property type="entry name" value="LysR_subst-bd"/>
</dbReference>
<dbReference type="PROSITE" id="PS50931">
    <property type="entry name" value="HTH_LYSR"/>
    <property type="match status" value="1"/>
</dbReference>
<keyword evidence="2" id="KW-0805">Transcription regulation</keyword>
<dbReference type="Proteomes" id="UP000193427">
    <property type="component" value="Chromosome"/>
</dbReference>
<dbReference type="InterPro" id="IPR058163">
    <property type="entry name" value="LysR-type_TF_proteobact-type"/>
</dbReference>
<name>A0A1W6L8M2_9BURK</name>
<evidence type="ECO:0000256" key="4">
    <source>
        <dbReference type="ARBA" id="ARBA00023163"/>
    </source>
</evidence>
<protein>
    <submittedName>
        <fullName evidence="5">LysR family transcriptional regulator</fullName>
    </submittedName>
</protein>
<proteinExistence type="inferred from homology"/>
<dbReference type="Pfam" id="PF03466">
    <property type="entry name" value="LysR_substrate"/>
    <property type="match status" value="1"/>
</dbReference>
<dbReference type="InterPro" id="IPR036390">
    <property type="entry name" value="WH_DNA-bd_sf"/>
</dbReference>
<evidence type="ECO:0000256" key="2">
    <source>
        <dbReference type="ARBA" id="ARBA00023015"/>
    </source>
</evidence>
<dbReference type="SUPFAM" id="SSF53850">
    <property type="entry name" value="Periplasmic binding protein-like II"/>
    <property type="match status" value="1"/>
</dbReference>
<evidence type="ECO:0000313" key="6">
    <source>
        <dbReference type="Proteomes" id="UP000193427"/>
    </source>
</evidence>